<protein>
    <submittedName>
        <fullName evidence="1">Uncharacterized protein</fullName>
    </submittedName>
</protein>
<proteinExistence type="predicted"/>
<name>E4Z1M2_OIKDI</name>
<accession>E4Z1M2</accession>
<evidence type="ECO:0000313" key="1">
    <source>
        <dbReference type="EMBL" id="CBY41600.1"/>
    </source>
</evidence>
<dbReference type="EMBL" id="FN656523">
    <property type="protein sequence ID" value="CBY41600.1"/>
    <property type="molecule type" value="Genomic_DNA"/>
</dbReference>
<reference evidence="1" key="1">
    <citation type="journal article" date="2010" name="Science">
        <title>Plasticity of animal genome architecture unmasked by rapid evolution of a pelagic tunicate.</title>
        <authorList>
            <person name="Denoeud F."/>
            <person name="Henriet S."/>
            <person name="Mungpakdee S."/>
            <person name="Aury J.M."/>
            <person name="Da Silva C."/>
            <person name="Brinkmann H."/>
            <person name="Mikhaleva J."/>
            <person name="Olsen L.C."/>
            <person name="Jubin C."/>
            <person name="Canestro C."/>
            <person name="Bouquet J.M."/>
            <person name="Danks G."/>
            <person name="Poulain J."/>
            <person name="Campsteijn C."/>
            <person name="Adamski M."/>
            <person name="Cross I."/>
            <person name="Yadetie F."/>
            <person name="Muffato M."/>
            <person name="Louis A."/>
            <person name="Butcher S."/>
            <person name="Tsagkogeorga G."/>
            <person name="Konrad A."/>
            <person name="Singh S."/>
            <person name="Jensen M.F."/>
            <person name="Cong E.H."/>
            <person name="Eikeseth-Otteraa H."/>
            <person name="Noel B."/>
            <person name="Anthouard V."/>
            <person name="Porcel B.M."/>
            <person name="Kachouri-Lafond R."/>
            <person name="Nishino A."/>
            <person name="Ugolini M."/>
            <person name="Chourrout P."/>
            <person name="Nishida H."/>
            <person name="Aasland R."/>
            <person name="Huzurbazar S."/>
            <person name="Westhof E."/>
            <person name="Delsuc F."/>
            <person name="Lehrach H."/>
            <person name="Reinhardt R."/>
            <person name="Weissenbach J."/>
            <person name="Roy S.W."/>
            <person name="Artiguenave F."/>
            <person name="Postlethwait J.H."/>
            <person name="Manak J.R."/>
            <person name="Thompson E.M."/>
            <person name="Jaillon O."/>
            <person name="Du Pasquier L."/>
            <person name="Boudinot P."/>
            <person name="Liberles D.A."/>
            <person name="Volff J.N."/>
            <person name="Philippe H."/>
            <person name="Lenhard B."/>
            <person name="Roest Crollius H."/>
            <person name="Wincker P."/>
            <person name="Chourrout D."/>
        </authorList>
    </citation>
    <scope>NUCLEOTIDE SEQUENCE [LARGE SCALE GENOMIC DNA]</scope>
</reference>
<dbReference type="Proteomes" id="UP000011014">
    <property type="component" value="Unassembled WGS sequence"/>
</dbReference>
<dbReference type="AlphaFoldDB" id="E4Z1M2"/>
<sequence>RALSTLSGMQSPFKLI</sequence>
<gene>
    <name evidence="1" type="ORF">GSOID_T00023682001</name>
</gene>
<feature type="non-terminal residue" evidence="1">
    <location>
        <position position="1"/>
    </location>
</feature>
<organism evidence="1">
    <name type="scientific">Oikopleura dioica</name>
    <name type="common">Tunicate</name>
    <dbReference type="NCBI Taxonomy" id="34765"/>
    <lineage>
        <taxon>Eukaryota</taxon>
        <taxon>Metazoa</taxon>
        <taxon>Chordata</taxon>
        <taxon>Tunicata</taxon>
        <taxon>Appendicularia</taxon>
        <taxon>Copelata</taxon>
        <taxon>Oikopleuridae</taxon>
        <taxon>Oikopleura</taxon>
    </lineage>
</organism>